<evidence type="ECO:0000313" key="5">
    <source>
        <dbReference type="EMBL" id="GCD47803.1"/>
    </source>
</evidence>
<feature type="region of interest" description="Disordered" evidence="3">
    <location>
        <begin position="1"/>
        <end position="33"/>
    </location>
</feature>
<evidence type="ECO:0000259" key="4">
    <source>
        <dbReference type="PROSITE" id="PS50075"/>
    </source>
</evidence>
<dbReference type="InterPro" id="IPR010071">
    <property type="entry name" value="AA_adenyl_dom"/>
</dbReference>
<keyword evidence="6" id="KW-1185">Reference proteome</keyword>
<evidence type="ECO:0000256" key="1">
    <source>
        <dbReference type="ARBA" id="ARBA00022450"/>
    </source>
</evidence>
<gene>
    <name evidence="5" type="ORF">GKJPGBOP_07597</name>
</gene>
<evidence type="ECO:0000256" key="2">
    <source>
        <dbReference type="ARBA" id="ARBA00022553"/>
    </source>
</evidence>
<dbReference type="EMBL" id="BHZD01000001">
    <property type="protein sequence ID" value="GCD47803.1"/>
    <property type="molecule type" value="Genomic_DNA"/>
</dbReference>
<feature type="domain" description="Carrier" evidence="4">
    <location>
        <begin position="555"/>
        <end position="630"/>
    </location>
</feature>
<dbReference type="PANTHER" id="PTHR45527:SF1">
    <property type="entry name" value="FATTY ACID SYNTHASE"/>
    <property type="match status" value="1"/>
</dbReference>
<dbReference type="GO" id="GO:0031177">
    <property type="term" value="F:phosphopantetheine binding"/>
    <property type="evidence" value="ECO:0007669"/>
    <property type="project" value="TreeGrafter"/>
</dbReference>
<evidence type="ECO:0000313" key="6">
    <source>
        <dbReference type="Proteomes" id="UP000286746"/>
    </source>
</evidence>
<dbReference type="InterPro" id="IPR006162">
    <property type="entry name" value="Ppantetheine_attach_site"/>
</dbReference>
<dbReference type="Pfam" id="PF00550">
    <property type="entry name" value="PP-binding"/>
    <property type="match status" value="1"/>
</dbReference>
<dbReference type="NCBIfam" id="TIGR01733">
    <property type="entry name" value="AA-adenyl-dom"/>
    <property type="match status" value="1"/>
</dbReference>
<dbReference type="AlphaFoldDB" id="A0A401WEP4"/>
<accession>A0A401WEP4</accession>
<dbReference type="RefSeq" id="WP_125057836.1">
    <property type="nucleotide sequence ID" value="NZ_BHZD01000001.1"/>
</dbReference>
<comment type="caution">
    <text evidence="5">The sequence shown here is derived from an EMBL/GenBank/DDBJ whole genome shotgun (WGS) entry which is preliminary data.</text>
</comment>
<dbReference type="PROSITE" id="PS50075">
    <property type="entry name" value="CARRIER"/>
    <property type="match status" value="1"/>
</dbReference>
<dbReference type="PANTHER" id="PTHR45527">
    <property type="entry name" value="NONRIBOSOMAL PEPTIDE SYNTHETASE"/>
    <property type="match status" value="1"/>
</dbReference>
<sequence>MSTSAHERPGSSPQDDRLSIAYGATPGTPAEAPDRSDILARYEHWVHSAPHAPAVEDGELSWSYAEVDALAHVVAESLRGRVSPGDLVGVCLDRSAALVAVAVGLARLGAVYLPLGPRPGEHRLTTVTERLGVACLVGDPALLPTAYRTGAGASTMSLPLPSEGANAAGSVVAAFRAGPATAAAPTTPPGTFYAVLTSGSTGTPKAVAVGRPSLGSLLDWYHAYTGARPGDRHSLLIGVSFDPHLKELWAALTSGGTLSVPPEEVRWDPDALTGWWRRAKVSVAILPTPLAETVLERPWPDLPDLRHLVVGGDRLRRRPAPQVTARVHNAYGPAEATVVTTVHHVETEDGNTAPPPIGTPVDGAVVCVTDEAGRVVPRGEAGELRIGGDVLSLGYLDADLTAARFVAPPDGVTGTARVYRTGDRVRMRPDGVLDFLGRLDDQVKVSGVRVELAEVEAAFEHHPGVRRSAVAVQTAAGEITRLVAFVLPVPGAPAPAADELIREARGWLPEQAVPAVVRFLDSFPLDANGKVDRAALLAAEEAAADGTAAPEGDGAPQSPTEELVLRLCRDLLGSPALGTGDNFAAAGGNSLSTARLLTGIEEHCGVRLRAPEVLRQPDLRTLAALVDTRRAATGLAGV</sequence>
<name>A0A401WEP4_STREY</name>
<feature type="compositionally biased region" description="Basic and acidic residues" evidence="3">
    <location>
        <begin position="1"/>
        <end position="18"/>
    </location>
</feature>
<dbReference type="InterPro" id="IPR045851">
    <property type="entry name" value="AMP-bd_C_sf"/>
</dbReference>
<protein>
    <submittedName>
        <fullName evidence="5">Amino acid adenylation protein</fullName>
    </submittedName>
</protein>
<dbReference type="Gene3D" id="2.30.38.10">
    <property type="entry name" value="Luciferase, Domain 3"/>
    <property type="match status" value="1"/>
</dbReference>
<keyword evidence="1" id="KW-0596">Phosphopantetheine</keyword>
<dbReference type="InterPro" id="IPR009081">
    <property type="entry name" value="PP-bd_ACP"/>
</dbReference>
<dbReference type="GO" id="GO:0044550">
    <property type="term" value="P:secondary metabolite biosynthetic process"/>
    <property type="evidence" value="ECO:0007669"/>
    <property type="project" value="TreeGrafter"/>
</dbReference>
<reference evidence="5 6" key="1">
    <citation type="submission" date="2018-11" db="EMBL/GenBank/DDBJ databases">
        <title>Whole genome sequence of Streptomyces paromomycinus NBRC 15454(T).</title>
        <authorList>
            <person name="Komaki H."/>
            <person name="Tamura T."/>
        </authorList>
    </citation>
    <scope>NUCLEOTIDE SEQUENCE [LARGE SCALE GENOMIC DNA]</scope>
    <source>
        <strain evidence="5 6">NBRC 15454</strain>
    </source>
</reference>
<dbReference type="InterPro" id="IPR025110">
    <property type="entry name" value="AMP-bd_C"/>
</dbReference>
<dbReference type="SUPFAM" id="SSF47336">
    <property type="entry name" value="ACP-like"/>
    <property type="match status" value="1"/>
</dbReference>
<dbReference type="PROSITE" id="PS00012">
    <property type="entry name" value="PHOSPHOPANTETHEINE"/>
    <property type="match status" value="1"/>
</dbReference>
<keyword evidence="2" id="KW-0597">Phosphoprotein</keyword>
<dbReference type="SUPFAM" id="SSF56801">
    <property type="entry name" value="Acetyl-CoA synthetase-like"/>
    <property type="match status" value="1"/>
</dbReference>
<dbReference type="GO" id="GO:0043041">
    <property type="term" value="P:amino acid activation for nonribosomal peptide biosynthetic process"/>
    <property type="evidence" value="ECO:0007669"/>
    <property type="project" value="TreeGrafter"/>
</dbReference>
<dbReference type="GO" id="GO:0005737">
    <property type="term" value="C:cytoplasm"/>
    <property type="evidence" value="ECO:0007669"/>
    <property type="project" value="TreeGrafter"/>
</dbReference>
<organism evidence="5 6">
    <name type="scientific">Streptomyces paromomycinus</name>
    <name type="common">Streptomyces rimosus subsp. paromomycinus</name>
    <dbReference type="NCBI Taxonomy" id="92743"/>
    <lineage>
        <taxon>Bacteria</taxon>
        <taxon>Bacillati</taxon>
        <taxon>Actinomycetota</taxon>
        <taxon>Actinomycetes</taxon>
        <taxon>Kitasatosporales</taxon>
        <taxon>Streptomycetaceae</taxon>
        <taxon>Streptomyces</taxon>
    </lineage>
</organism>
<dbReference type="CDD" id="cd05930">
    <property type="entry name" value="A_NRPS"/>
    <property type="match status" value="1"/>
</dbReference>
<dbReference type="Pfam" id="PF00501">
    <property type="entry name" value="AMP-binding"/>
    <property type="match status" value="1"/>
</dbReference>
<dbReference type="Pfam" id="PF13193">
    <property type="entry name" value="AMP-binding_C"/>
    <property type="match status" value="1"/>
</dbReference>
<dbReference type="InterPro" id="IPR000873">
    <property type="entry name" value="AMP-dep_synth/lig_dom"/>
</dbReference>
<evidence type="ECO:0000256" key="3">
    <source>
        <dbReference type="SAM" id="MobiDB-lite"/>
    </source>
</evidence>
<dbReference type="Proteomes" id="UP000286746">
    <property type="component" value="Unassembled WGS sequence"/>
</dbReference>
<proteinExistence type="predicted"/>
<dbReference type="Gene3D" id="3.30.300.30">
    <property type="match status" value="1"/>
</dbReference>
<dbReference type="Gene3D" id="3.40.50.980">
    <property type="match status" value="2"/>
</dbReference>
<dbReference type="InterPro" id="IPR036736">
    <property type="entry name" value="ACP-like_sf"/>
</dbReference>
<dbReference type="Gene3D" id="1.10.1200.10">
    <property type="entry name" value="ACP-like"/>
    <property type="match status" value="1"/>
</dbReference>